<dbReference type="InterPro" id="IPR013344">
    <property type="entry name" value="RNR_NrdJ/NrdZ"/>
</dbReference>
<dbReference type="CDD" id="cd02888">
    <property type="entry name" value="RNR_II_dimer"/>
    <property type="match status" value="1"/>
</dbReference>
<evidence type="ECO:0000256" key="7">
    <source>
        <dbReference type="ARBA" id="ARBA00023116"/>
    </source>
</evidence>
<keyword evidence="3 11" id="KW-0846">Cobalamin</keyword>
<proteinExistence type="inferred from homology"/>
<evidence type="ECO:0000259" key="13">
    <source>
        <dbReference type="Pfam" id="PF02867"/>
    </source>
</evidence>
<dbReference type="GO" id="GO:0004748">
    <property type="term" value="F:ribonucleoside-diphosphate reductase activity, thioredoxin disulfide as acceptor"/>
    <property type="evidence" value="ECO:0007669"/>
    <property type="project" value="UniProtKB-EC"/>
</dbReference>
<evidence type="ECO:0000256" key="4">
    <source>
        <dbReference type="ARBA" id="ARBA00022634"/>
    </source>
</evidence>
<dbReference type="PATRIC" id="fig|381306.5.peg.2183"/>
<evidence type="ECO:0000256" key="9">
    <source>
        <dbReference type="ARBA" id="ARBA00023285"/>
    </source>
</evidence>
<comment type="function">
    <text evidence="11">Catalyzes the reduction of ribonucleotides to deoxyribonucleotides. May function to provide a pool of deoxyribonucleotide precursors for DNA repair during oxygen limitation and/or for immediate growth after restoration of oxygen.</text>
</comment>
<comment type="cofactor">
    <cofactor evidence="1 11">
        <name>adenosylcob(III)alamin</name>
        <dbReference type="ChEBI" id="CHEBI:18408"/>
    </cofactor>
</comment>
<dbReference type="NCBIfam" id="TIGR02504">
    <property type="entry name" value="NrdJ_Z"/>
    <property type="match status" value="1"/>
</dbReference>
<evidence type="ECO:0000256" key="6">
    <source>
        <dbReference type="ARBA" id="ARBA00023002"/>
    </source>
</evidence>
<reference evidence="15" key="1">
    <citation type="submission" date="2016-10" db="EMBL/GenBank/DDBJ databases">
        <authorList>
            <person name="Varghese N."/>
        </authorList>
    </citation>
    <scope>NUCLEOTIDE SEQUENCE [LARGE SCALE GENOMIC DNA]</scope>
    <source>
        <strain evidence="15">HL 19</strain>
    </source>
</reference>
<dbReference type="EMBL" id="FMUN01000004">
    <property type="protein sequence ID" value="SCY31425.1"/>
    <property type="molecule type" value="Genomic_DNA"/>
</dbReference>
<dbReference type="PRINTS" id="PR01183">
    <property type="entry name" value="RIBORDTASEM1"/>
</dbReference>
<evidence type="ECO:0000313" key="15">
    <source>
        <dbReference type="Proteomes" id="UP000183104"/>
    </source>
</evidence>
<keyword evidence="8" id="KW-1015">Disulfide bond</keyword>
<organism evidence="14 15">
    <name type="scientific">Thiohalorhabdus denitrificans</name>
    <dbReference type="NCBI Taxonomy" id="381306"/>
    <lineage>
        <taxon>Bacteria</taxon>
        <taxon>Pseudomonadati</taxon>
        <taxon>Pseudomonadota</taxon>
        <taxon>Gammaproteobacteria</taxon>
        <taxon>Thiohalorhabdales</taxon>
        <taxon>Thiohalorhabdaceae</taxon>
        <taxon>Thiohalorhabdus</taxon>
    </lineage>
</organism>
<dbReference type="Pfam" id="PF02867">
    <property type="entry name" value="Ribonuc_red_lgC"/>
    <property type="match status" value="1"/>
</dbReference>
<dbReference type="PANTHER" id="PTHR43371">
    <property type="entry name" value="VITAMIN B12-DEPENDENT RIBONUCLEOTIDE REDUCTASE"/>
    <property type="match status" value="1"/>
</dbReference>
<dbReference type="OrthoDB" id="9762933at2"/>
<dbReference type="AlphaFoldDB" id="A0A0P9CQI4"/>
<dbReference type="PANTHER" id="PTHR43371:SF1">
    <property type="entry name" value="RIBONUCLEOSIDE-DIPHOSPHATE REDUCTASE"/>
    <property type="match status" value="1"/>
</dbReference>
<keyword evidence="7" id="KW-0215">Deoxyribonucleotide synthesis</keyword>
<evidence type="ECO:0000256" key="1">
    <source>
        <dbReference type="ARBA" id="ARBA00001922"/>
    </source>
</evidence>
<evidence type="ECO:0000313" key="14">
    <source>
        <dbReference type="EMBL" id="SCY31425.1"/>
    </source>
</evidence>
<dbReference type="GO" id="GO:0005524">
    <property type="term" value="F:ATP binding"/>
    <property type="evidence" value="ECO:0007669"/>
    <property type="project" value="InterPro"/>
</dbReference>
<dbReference type="GO" id="GO:0031419">
    <property type="term" value="F:cobalamin binding"/>
    <property type="evidence" value="ECO:0007669"/>
    <property type="project" value="UniProtKB-KW"/>
</dbReference>
<evidence type="ECO:0000256" key="8">
    <source>
        <dbReference type="ARBA" id="ARBA00023157"/>
    </source>
</evidence>
<comment type="similarity">
    <text evidence="2 11">Belongs to the ribonucleoside diphosphate reductase class-2 family.</text>
</comment>
<dbReference type="RefSeq" id="WP_054965144.1">
    <property type="nucleotide sequence ID" value="NZ_FMUN01000004.1"/>
</dbReference>
<dbReference type="Pfam" id="PF00317">
    <property type="entry name" value="Ribonuc_red_lgN"/>
    <property type="match status" value="1"/>
</dbReference>
<feature type="domain" description="Ribonucleotide reductase large subunit C-terminal" evidence="13">
    <location>
        <begin position="95"/>
        <end position="588"/>
    </location>
</feature>
<evidence type="ECO:0000256" key="5">
    <source>
        <dbReference type="ARBA" id="ARBA00022741"/>
    </source>
</evidence>
<keyword evidence="4 11" id="KW-0237">DNA synthesis</keyword>
<evidence type="ECO:0000256" key="2">
    <source>
        <dbReference type="ARBA" id="ARBA00007405"/>
    </source>
</evidence>
<evidence type="ECO:0000256" key="3">
    <source>
        <dbReference type="ARBA" id="ARBA00022628"/>
    </source>
</evidence>
<keyword evidence="15" id="KW-1185">Reference proteome</keyword>
<sequence length="617" mass="67955">MARAERPARGEDPFVAGISRHIWHTKYRCGSADDGEPDIHATWERVAAALAAEEPADRREAWEARFRAALDGFRFLPGGRILAGAGTGHRVTLFNCFVMGVIEDSMDGIFDALKEGALTMQQGGGVGFDFSTLRPRGTRTRHAHTIASGPVSFMDIWDATCSTILSTGARRGAMMATLRCDHPDIEEFVDAKREPGRLTRFNVSVQTTDAFMEAVRADADWPLVFPTEALEPDAGPEEVVEREWPGHDGPVPCRVIRRVGARALWERIMRATYDTAEPGVLFVDRVNHWNNLAYRERITASNPCGEEPLPPYGACNLGSINLAAFVRSPFTEGAELDLAAIRDLVPVAVRMLDNVVDASRFPLAAQAETERSNRRLGLGITGLADALIMLGLRYDSEEGRQRAATAMGTITHAAYRASVELARERGACPVLEREPYLEAPFIQGLPEDIRSGIAEHGIRNSHLTSIAPTGTISLLANNVSGGLEPAYAFRFRRHVLELDGSTTEYPVEDYAHYRWRQRHGEDTPLPETFVTATELDPHAHLAMQAALQPLVDSSISKTINIPADFPFPDFADLYQRAYDLGLKGCTTYRPTPERGAVLELEDSVLAPHCCSPERETD</sequence>
<dbReference type="SUPFAM" id="SSF51998">
    <property type="entry name" value="PFL-like glycyl radical enzymes"/>
    <property type="match status" value="1"/>
</dbReference>
<evidence type="ECO:0000256" key="10">
    <source>
        <dbReference type="ARBA" id="ARBA00047754"/>
    </source>
</evidence>
<dbReference type="Proteomes" id="UP000183104">
    <property type="component" value="Unassembled WGS sequence"/>
</dbReference>
<dbReference type="EC" id="1.17.4.1" evidence="11"/>
<evidence type="ECO:0000259" key="12">
    <source>
        <dbReference type="Pfam" id="PF00317"/>
    </source>
</evidence>
<dbReference type="InterPro" id="IPR013509">
    <property type="entry name" value="RNR_lsu_N"/>
</dbReference>
<protein>
    <recommendedName>
        <fullName evidence="11">Vitamin B12-dependent ribonucleotide reductase</fullName>
        <ecNumber evidence="11">1.17.4.1</ecNumber>
    </recommendedName>
</protein>
<keyword evidence="6 11" id="KW-0560">Oxidoreductase</keyword>
<gene>
    <name evidence="14" type="ORF">SAMN05661077_1807</name>
</gene>
<dbReference type="GO" id="GO:0009263">
    <property type="term" value="P:deoxyribonucleotide biosynthetic process"/>
    <property type="evidence" value="ECO:0007669"/>
    <property type="project" value="UniProtKB-KW"/>
</dbReference>
<keyword evidence="9 11" id="KW-0170">Cobalt</keyword>
<name>A0A0P9CQI4_9GAMM</name>
<keyword evidence="5 11" id="KW-0547">Nucleotide-binding</keyword>
<dbReference type="Gene3D" id="3.20.70.20">
    <property type="match status" value="1"/>
</dbReference>
<comment type="catalytic activity">
    <reaction evidence="10 11">
        <text>a 2'-deoxyribonucleoside 5'-diphosphate + [thioredoxin]-disulfide + H2O = a ribonucleoside 5'-diphosphate + [thioredoxin]-dithiol</text>
        <dbReference type="Rhea" id="RHEA:23252"/>
        <dbReference type="Rhea" id="RHEA-COMP:10698"/>
        <dbReference type="Rhea" id="RHEA-COMP:10700"/>
        <dbReference type="ChEBI" id="CHEBI:15377"/>
        <dbReference type="ChEBI" id="CHEBI:29950"/>
        <dbReference type="ChEBI" id="CHEBI:50058"/>
        <dbReference type="ChEBI" id="CHEBI:57930"/>
        <dbReference type="ChEBI" id="CHEBI:73316"/>
        <dbReference type="EC" id="1.17.4.1"/>
    </reaction>
</comment>
<dbReference type="InterPro" id="IPR050862">
    <property type="entry name" value="RdRp_reductase_class-2"/>
</dbReference>
<dbReference type="GO" id="GO:0071897">
    <property type="term" value="P:DNA biosynthetic process"/>
    <property type="evidence" value="ECO:0007669"/>
    <property type="project" value="UniProtKB-KW"/>
</dbReference>
<evidence type="ECO:0000256" key="11">
    <source>
        <dbReference type="RuleBase" id="RU364064"/>
    </source>
</evidence>
<accession>A0A0P9CQI4</accession>
<dbReference type="STRING" id="381306.AN478_03035"/>
<dbReference type="InterPro" id="IPR000788">
    <property type="entry name" value="RNR_lg_C"/>
</dbReference>
<feature type="domain" description="Ribonucleotide reductase large subunit N-terminal" evidence="12">
    <location>
        <begin position="26"/>
        <end position="90"/>
    </location>
</feature>